<feature type="compositionally biased region" description="Polar residues" evidence="1">
    <location>
        <begin position="1"/>
        <end position="14"/>
    </location>
</feature>
<evidence type="ECO:0000313" key="3">
    <source>
        <dbReference type="Proteomes" id="UP001155241"/>
    </source>
</evidence>
<proteinExistence type="predicted"/>
<evidence type="ECO:0000313" key="2">
    <source>
        <dbReference type="EMBL" id="MCO6046287.1"/>
    </source>
</evidence>
<organism evidence="2 3">
    <name type="scientific">Aeoliella straminimaris</name>
    <dbReference type="NCBI Taxonomy" id="2954799"/>
    <lineage>
        <taxon>Bacteria</taxon>
        <taxon>Pseudomonadati</taxon>
        <taxon>Planctomycetota</taxon>
        <taxon>Planctomycetia</taxon>
        <taxon>Pirellulales</taxon>
        <taxon>Lacipirellulaceae</taxon>
        <taxon>Aeoliella</taxon>
    </lineage>
</organism>
<feature type="region of interest" description="Disordered" evidence="1">
    <location>
        <begin position="1"/>
        <end position="26"/>
    </location>
</feature>
<keyword evidence="3" id="KW-1185">Reference proteome</keyword>
<comment type="caution">
    <text evidence="2">The sequence shown here is derived from an EMBL/GenBank/DDBJ whole genome shotgun (WGS) entry which is preliminary data.</text>
</comment>
<reference evidence="2" key="1">
    <citation type="submission" date="2022-06" db="EMBL/GenBank/DDBJ databases">
        <title>Aeoliella straminimaris, a novel planctomycete from sediments.</title>
        <authorList>
            <person name="Vitorino I.R."/>
            <person name="Lage O.M."/>
        </authorList>
    </citation>
    <scope>NUCLEOTIDE SEQUENCE</scope>
    <source>
        <strain evidence="2">ICT_H6.2</strain>
    </source>
</reference>
<gene>
    <name evidence="2" type="ORF">NG895_20505</name>
</gene>
<dbReference type="AlphaFoldDB" id="A0A9X2JI88"/>
<name>A0A9X2JI88_9BACT</name>
<dbReference type="Proteomes" id="UP001155241">
    <property type="component" value="Unassembled WGS sequence"/>
</dbReference>
<sequence length="64" mass="7274">MNETTAESAAQQGHSPMEHSQHSDMQPVPDLVDYLHEYARQKPQVVALWCLGVGFVLGWKLKPW</sequence>
<dbReference type="EMBL" id="JAMXLR010000072">
    <property type="protein sequence ID" value="MCO6046287.1"/>
    <property type="molecule type" value="Genomic_DNA"/>
</dbReference>
<evidence type="ECO:0000256" key="1">
    <source>
        <dbReference type="SAM" id="MobiDB-lite"/>
    </source>
</evidence>
<dbReference type="RefSeq" id="WP_252854401.1">
    <property type="nucleotide sequence ID" value="NZ_JAMXLR010000072.1"/>
</dbReference>
<accession>A0A9X2JI88</accession>
<protein>
    <submittedName>
        <fullName evidence="2">Uncharacterized protein</fullName>
    </submittedName>
</protein>